<feature type="signal peptide" evidence="1">
    <location>
        <begin position="1"/>
        <end position="22"/>
    </location>
</feature>
<sequence length="296" mass="29940">MSASSMTARVALVLALSTVVAACSQTGTTPDGTAAAAAANDPGTAFGHVHGLGVNPAEDTVYVATHHGLYSLDGAGERVGTSRADLMGFTVVGEDTFLASGHPAPDEAGPSNLGLIRSTDAGQTWEEVSLGGQSDFHGLTATGDRVYGLDSGTGTVMRSDDGGETWQQGASLPARDLDVDPADPDRVVATTAEGLVVSTDGGVTFAPAELQPPRPLVVVDHLPADEGGPTPLVGLDTAGVLWRFPGAAWSSAGPENGEPHAFTAVDEDTYLAAFGTDIARTDDGGSTWLVVSGSAR</sequence>
<dbReference type="Pfam" id="PF02012">
    <property type="entry name" value="BNR"/>
    <property type="match status" value="1"/>
</dbReference>
<evidence type="ECO:0000313" key="3">
    <source>
        <dbReference type="Proteomes" id="UP000222106"/>
    </source>
</evidence>
<dbReference type="OrthoDB" id="9764804at2"/>
<dbReference type="SUPFAM" id="SSF110296">
    <property type="entry name" value="Oligoxyloglucan reducing end-specific cellobiohydrolase"/>
    <property type="match status" value="1"/>
</dbReference>
<dbReference type="Proteomes" id="UP000222106">
    <property type="component" value="Unassembled WGS sequence"/>
</dbReference>
<dbReference type="EMBL" id="PDJI01000003">
    <property type="protein sequence ID" value="PFG45010.1"/>
    <property type="molecule type" value="Genomic_DNA"/>
</dbReference>
<dbReference type="InterPro" id="IPR015943">
    <property type="entry name" value="WD40/YVTN_repeat-like_dom_sf"/>
</dbReference>
<dbReference type="InterPro" id="IPR002860">
    <property type="entry name" value="BNR_rpt"/>
</dbReference>
<reference evidence="2 3" key="1">
    <citation type="submission" date="2017-10" db="EMBL/GenBank/DDBJ databases">
        <title>Sequencing the genomes of 1000 actinobacteria strains.</title>
        <authorList>
            <person name="Klenk H.-P."/>
        </authorList>
    </citation>
    <scope>NUCLEOTIDE SEQUENCE [LARGE SCALE GENOMIC DNA]</scope>
    <source>
        <strain evidence="2 3">DSM 21838</strain>
    </source>
</reference>
<organism evidence="2 3">
    <name type="scientific">Georgenia soli</name>
    <dbReference type="NCBI Taxonomy" id="638953"/>
    <lineage>
        <taxon>Bacteria</taxon>
        <taxon>Bacillati</taxon>
        <taxon>Actinomycetota</taxon>
        <taxon>Actinomycetes</taxon>
        <taxon>Micrococcales</taxon>
        <taxon>Bogoriellaceae</taxon>
        <taxon>Georgenia</taxon>
    </lineage>
</organism>
<accession>A0A2A9F3C2</accession>
<dbReference type="RefSeq" id="WP_143426842.1">
    <property type="nucleotide sequence ID" value="NZ_PDJI01000003.1"/>
</dbReference>
<protein>
    <submittedName>
        <fullName evidence="2">Photosystem II stability/assembly factor-like uncharacterized protein</fullName>
    </submittedName>
</protein>
<keyword evidence="1" id="KW-0732">Signal</keyword>
<dbReference type="Gene3D" id="2.130.10.10">
    <property type="entry name" value="YVTN repeat-like/Quinoprotein amine dehydrogenase"/>
    <property type="match status" value="1"/>
</dbReference>
<gene>
    <name evidence="2" type="ORF">ATJ97_0291</name>
</gene>
<name>A0A2A9F3C2_9MICO</name>
<proteinExistence type="predicted"/>
<comment type="caution">
    <text evidence="2">The sequence shown here is derived from an EMBL/GenBank/DDBJ whole genome shotgun (WGS) entry which is preliminary data.</text>
</comment>
<evidence type="ECO:0000313" key="2">
    <source>
        <dbReference type="EMBL" id="PFG45010.1"/>
    </source>
</evidence>
<feature type="chain" id="PRO_5038676531" evidence="1">
    <location>
        <begin position="23"/>
        <end position="296"/>
    </location>
</feature>
<dbReference type="NCBIfam" id="NF045728">
    <property type="entry name" value="glycosyl_F510_1955"/>
    <property type="match status" value="1"/>
</dbReference>
<dbReference type="CDD" id="cd15482">
    <property type="entry name" value="Sialidase_non-viral"/>
    <property type="match status" value="1"/>
</dbReference>
<dbReference type="AlphaFoldDB" id="A0A2A9F3C2"/>
<keyword evidence="3" id="KW-1185">Reference proteome</keyword>
<evidence type="ECO:0000256" key="1">
    <source>
        <dbReference type="SAM" id="SignalP"/>
    </source>
</evidence>
<dbReference type="InterPro" id="IPR054817">
    <property type="entry name" value="Glycosyl_F510_1955-like"/>
</dbReference>